<comment type="caution">
    <text evidence="4">The sequence shown here is derived from an EMBL/GenBank/DDBJ whole genome shotgun (WGS) entry which is preliminary data.</text>
</comment>
<dbReference type="SUPFAM" id="SSF55729">
    <property type="entry name" value="Acyl-CoA N-acyltransferases (Nat)"/>
    <property type="match status" value="1"/>
</dbReference>
<feature type="domain" description="N-acetyltransferase" evidence="3">
    <location>
        <begin position="2"/>
        <end position="151"/>
    </location>
</feature>
<reference evidence="4" key="1">
    <citation type="submission" date="2021-04" db="EMBL/GenBank/DDBJ databases">
        <title>Genome based classification of Actinospica acidithermotolerans sp. nov., an actinobacterium isolated from an Indonesian hot spring.</title>
        <authorList>
            <person name="Kusuma A.B."/>
            <person name="Putra K.E."/>
            <person name="Nafisah S."/>
            <person name="Loh J."/>
            <person name="Nouioui I."/>
            <person name="Goodfellow M."/>
        </authorList>
    </citation>
    <scope>NUCLEOTIDE SEQUENCE</scope>
    <source>
        <strain evidence="4">CSCA 57</strain>
    </source>
</reference>
<evidence type="ECO:0000256" key="2">
    <source>
        <dbReference type="ARBA" id="ARBA00023315"/>
    </source>
</evidence>
<dbReference type="EMBL" id="JAGSOG010000011">
    <property type="protein sequence ID" value="MBR7832467.1"/>
    <property type="molecule type" value="Genomic_DNA"/>
</dbReference>
<dbReference type="CDD" id="cd04301">
    <property type="entry name" value="NAT_SF"/>
    <property type="match status" value="1"/>
</dbReference>
<gene>
    <name evidence="4" type="ORF">KDL01_04315</name>
</gene>
<evidence type="ECO:0000313" key="5">
    <source>
        <dbReference type="Proteomes" id="UP000675781"/>
    </source>
</evidence>
<dbReference type="Pfam" id="PF00583">
    <property type="entry name" value="Acetyltransf_1"/>
    <property type="match status" value="1"/>
</dbReference>
<name>A0A941INV9_9ACTN</name>
<dbReference type="InterPro" id="IPR000182">
    <property type="entry name" value="GNAT_dom"/>
</dbReference>
<dbReference type="InterPro" id="IPR016181">
    <property type="entry name" value="Acyl_CoA_acyltransferase"/>
</dbReference>
<dbReference type="InterPro" id="IPR050832">
    <property type="entry name" value="Bact_Acetyltransf"/>
</dbReference>
<keyword evidence="5" id="KW-1185">Reference proteome</keyword>
<keyword evidence="2" id="KW-0012">Acyltransferase</keyword>
<organism evidence="4 5">
    <name type="scientific">Actinospica durhamensis</name>
    <dbReference type="NCBI Taxonomy" id="1508375"/>
    <lineage>
        <taxon>Bacteria</taxon>
        <taxon>Bacillati</taxon>
        <taxon>Actinomycetota</taxon>
        <taxon>Actinomycetes</taxon>
        <taxon>Catenulisporales</taxon>
        <taxon>Actinospicaceae</taxon>
        <taxon>Actinospica</taxon>
    </lineage>
</organism>
<dbReference type="Gene3D" id="3.40.630.30">
    <property type="match status" value="1"/>
</dbReference>
<evidence type="ECO:0000313" key="4">
    <source>
        <dbReference type="EMBL" id="MBR7832467.1"/>
    </source>
</evidence>
<accession>A0A941INV9</accession>
<evidence type="ECO:0000259" key="3">
    <source>
        <dbReference type="PROSITE" id="PS51186"/>
    </source>
</evidence>
<protein>
    <submittedName>
        <fullName evidence="4">GNAT family N-acetyltransferase</fullName>
    </submittedName>
</protein>
<dbReference type="Proteomes" id="UP000675781">
    <property type="component" value="Unassembled WGS sequence"/>
</dbReference>
<dbReference type="PROSITE" id="PS51186">
    <property type="entry name" value="GNAT"/>
    <property type="match status" value="1"/>
</dbReference>
<dbReference type="AlphaFoldDB" id="A0A941INV9"/>
<evidence type="ECO:0000256" key="1">
    <source>
        <dbReference type="ARBA" id="ARBA00022679"/>
    </source>
</evidence>
<keyword evidence="1" id="KW-0808">Transferase</keyword>
<dbReference type="RefSeq" id="WP_212526992.1">
    <property type="nucleotide sequence ID" value="NZ_JAGSOG010000011.1"/>
</dbReference>
<dbReference type="GO" id="GO:0016747">
    <property type="term" value="F:acyltransferase activity, transferring groups other than amino-acyl groups"/>
    <property type="evidence" value="ECO:0007669"/>
    <property type="project" value="InterPro"/>
</dbReference>
<dbReference type="PANTHER" id="PTHR43877">
    <property type="entry name" value="AMINOALKYLPHOSPHONATE N-ACETYLTRANSFERASE-RELATED-RELATED"/>
    <property type="match status" value="1"/>
</dbReference>
<proteinExistence type="predicted"/>
<sequence>MINLDPIRPRDAEALVGLMDELERFYGGEPTEPLDDQLAQIEAALFCTAPAAYVLMAWDEDKPAGFASYSFLWPAAGFTKSLYLKELYVAEAYRRTGLGRQFMDELHRIARFNECSRVEWTTDAPNEQARAFYASLGYAENGSKVFYRSTL</sequence>